<comment type="catalytic activity">
    <reaction evidence="1">
        <text>5-amino-6-(5-phospho-D-ribosylamino)uracil + H2O = 5,6-diaminouracil + D-ribose 5-phosphate</text>
        <dbReference type="Rhea" id="RHEA:55020"/>
        <dbReference type="ChEBI" id="CHEBI:15377"/>
        <dbReference type="ChEBI" id="CHEBI:46252"/>
        <dbReference type="ChEBI" id="CHEBI:58453"/>
        <dbReference type="ChEBI" id="CHEBI:78346"/>
    </reaction>
</comment>
<organism evidence="4 5">
    <name type="scientific">Kribbella pratensis</name>
    <dbReference type="NCBI Taxonomy" id="2512112"/>
    <lineage>
        <taxon>Bacteria</taxon>
        <taxon>Bacillati</taxon>
        <taxon>Actinomycetota</taxon>
        <taxon>Actinomycetes</taxon>
        <taxon>Propionibacteriales</taxon>
        <taxon>Kribbellaceae</taxon>
        <taxon>Kribbella</taxon>
    </lineage>
</organism>
<dbReference type="NCBIfam" id="TIGR02464">
    <property type="entry name" value="ribofla_fusion"/>
    <property type="match status" value="1"/>
</dbReference>
<dbReference type="CDD" id="cd15457">
    <property type="entry name" value="NADAR"/>
    <property type="match status" value="1"/>
</dbReference>
<dbReference type="EMBL" id="SODU01000005">
    <property type="protein sequence ID" value="TDW81820.1"/>
    <property type="molecule type" value="Genomic_DNA"/>
</dbReference>
<evidence type="ECO:0000313" key="4">
    <source>
        <dbReference type="EMBL" id="TDW81820.1"/>
    </source>
</evidence>
<proteinExistence type="predicted"/>
<name>A0ABY2F5T4_9ACTN</name>
<dbReference type="Gene3D" id="1.10.357.40">
    <property type="entry name" value="YbiA-like"/>
    <property type="match status" value="1"/>
</dbReference>
<dbReference type="SUPFAM" id="SSF143990">
    <property type="entry name" value="YbiA-like"/>
    <property type="match status" value="1"/>
</dbReference>
<dbReference type="Pfam" id="PF08719">
    <property type="entry name" value="NADAR"/>
    <property type="match status" value="1"/>
</dbReference>
<reference evidence="4 5" key="1">
    <citation type="submission" date="2019-03" db="EMBL/GenBank/DDBJ databases">
        <title>Genomic Encyclopedia of Type Strains, Phase III (KMG-III): the genomes of soil and plant-associated and newly described type strains.</title>
        <authorList>
            <person name="Whitman W."/>
        </authorList>
    </citation>
    <scope>NUCLEOTIDE SEQUENCE [LARGE SCALE GENOMIC DNA]</scope>
    <source>
        <strain evidence="4 5">VKMAc-2574</strain>
    </source>
</reference>
<dbReference type="InterPro" id="IPR037238">
    <property type="entry name" value="YbiA-like_sf"/>
</dbReference>
<comment type="caution">
    <text evidence="4">The sequence shown here is derived from an EMBL/GenBank/DDBJ whole genome shotgun (WGS) entry which is preliminary data.</text>
</comment>
<evidence type="ECO:0000259" key="3">
    <source>
        <dbReference type="Pfam" id="PF08719"/>
    </source>
</evidence>
<evidence type="ECO:0000313" key="5">
    <source>
        <dbReference type="Proteomes" id="UP000295060"/>
    </source>
</evidence>
<dbReference type="Proteomes" id="UP000295060">
    <property type="component" value="Unassembled WGS sequence"/>
</dbReference>
<comment type="catalytic activity">
    <reaction evidence="2">
        <text>2,5-diamino-6-hydroxy-4-(5-phosphoribosylamino)-pyrimidine + H2O = 2,5,6-triamino-4-hydroxypyrimidine + D-ribose 5-phosphate</text>
        <dbReference type="Rhea" id="RHEA:23436"/>
        <dbReference type="ChEBI" id="CHEBI:15377"/>
        <dbReference type="ChEBI" id="CHEBI:58614"/>
        <dbReference type="ChEBI" id="CHEBI:78346"/>
        <dbReference type="ChEBI" id="CHEBI:137796"/>
    </reaction>
</comment>
<keyword evidence="5" id="KW-1185">Reference proteome</keyword>
<accession>A0ABY2F5T4</accession>
<protein>
    <submittedName>
        <fullName evidence="4">RibA/ribD-fused uncharacterized protein</fullName>
    </submittedName>
</protein>
<sequence length="372" mass="41546">MSRHEYLVSHSYGMGGFVWWIEADSPAQILDTLSEVSVVTDPDEIARAAADIGEIPRLRLDDLGNDGVLLNLRDRRARDKKHPAYGVLARRMPVFLRDSAEDGAEFLMEVVAEDEAHGVPTGRRRRIVRRRPDGRAERVIDWPIEPTFDVYNPVLAAMEITPAEFERAWLLTGSVDEPRSATDLLDGHEQGRRYRFLRFWGHTPRREGLVDASCLSQWYPAPFTVEDVTYLTAEHWMMAGKARLFGDQAALRAVLDARHPGAAKAAGRTVRDFDEDVWRRHRFELVVDGSIHKFTAHPGLQEFLLATGSRVLVEASPVDPVWGIGLSANDDAATEPAQWKGSNLLGFALMAAREHLTQLVAGQFTSTSVSAS</sequence>
<dbReference type="InterPro" id="IPR012816">
    <property type="entry name" value="NADAR"/>
</dbReference>
<evidence type="ECO:0000256" key="1">
    <source>
        <dbReference type="ARBA" id="ARBA00000022"/>
    </source>
</evidence>
<gene>
    <name evidence="4" type="ORF">EV137_7830</name>
</gene>
<evidence type="ECO:0000256" key="2">
    <source>
        <dbReference type="ARBA" id="ARBA00000751"/>
    </source>
</evidence>
<dbReference type="RefSeq" id="WP_238175854.1">
    <property type="nucleotide sequence ID" value="NZ_SODU01000005.1"/>
</dbReference>
<feature type="domain" description="NADAR" evidence="3">
    <location>
        <begin position="199"/>
        <end position="356"/>
    </location>
</feature>